<organism evidence="3 4">
    <name type="scientific">Cylindrotheca closterium</name>
    <dbReference type="NCBI Taxonomy" id="2856"/>
    <lineage>
        <taxon>Eukaryota</taxon>
        <taxon>Sar</taxon>
        <taxon>Stramenopiles</taxon>
        <taxon>Ochrophyta</taxon>
        <taxon>Bacillariophyta</taxon>
        <taxon>Bacillariophyceae</taxon>
        <taxon>Bacillariophycidae</taxon>
        <taxon>Bacillariales</taxon>
        <taxon>Bacillariaceae</taxon>
        <taxon>Cylindrotheca</taxon>
    </lineage>
</organism>
<dbReference type="Gene3D" id="1.10.510.10">
    <property type="entry name" value="Transferase(Phosphotransferase) domain 1"/>
    <property type="match status" value="1"/>
</dbReference>
<dbReference type="GO" id="GO:0005524">
    <property type="term" value="F:ATP binding"/>
    <property type="evidence" value="ECO:0007669"/>
    <property type="project" value="InterPro"/>
</dbReference>
<dbReference type="GO" id="GO:0005737">
    <property type="term" value="C:cytoplasm"/>
    <property type="evidence" value="ECO:0007669"/>
    <property type="project" value="TreeGrafter"/>
</dbReference>
<feature type="region of interest" description="Disordered" evidence="1">
    <location>
        <begin position="250"/>
        <end position="270"/>
    </location>
</feature>
<name>A0AAD2CN13_9STRA</name>
<evidence type="ECO:0000256" key="1">
    <source>
        <dbReference type="SAM" id="MobiDB-lite"/>
    </source>
</evidence>
<feature type="domain" description="Protein kinase" evidence="2">
    <location>
        <begin position="39"/>
        <end position="611"/>
    </location>
</feature>
<dbReference type="SMART" id="SM00220">
    <property type="entry name" value="S_TKc"/>
    <property type="match status" value="1"/>
</dbReference>
<feature type="compositionally biased region" description="Basic residues" evidence="1">
    <location>
        <begin position="416"/>
        <end position="430"/>
    </location>
</feature>
<dbReference type="InterPro" id="IPR000719">
    <property type="entry name" value="Prot_kinase_dom"/>
</dbReference>
<reference evidence="3" key="1">
    <citation type="submission" date="2023-08" db="EMBL/GenBank/DDBJ databases">
        <authorList>
            <person name="Audoor S."/>
            <person name="Bilcke G."/>
        </authorList>
    </citation>
    <scope>NUCLEOTIDE SEQUENCE</scope>
</reference>
<dbReference type="PANTHER" id="PTHR23257:SF958">
    <property type="entry name" value="SERINE_THREONINE-PROTEIN KINASE WNK4"/>
    <property type="match status" value="1"/>
</dbReference>
<comment type="caution">
    <text evidence="3">The sequence shown here is derived from an EMBL/GenBank/DDBJ whole genome shotgun (WGS) entry which is preliminary data.</text>
</comment>
<dbReference type="GO" id="GO:0004672">
    <property type="term" value="F:protein kinase activity"/>
    <property type="evidence" value="ECO:0007669"/>
    <property type="project" value="InterPro"/>
</dbReference>
<protein>
    <recommendedName>
        <fullName evidence="2">Protein kinase domain-containing protein</fullName>
    </recommendedName>
</protein>
<dbReference type="PANTHER" id="PTHR23257">
    <property type="entry name" value="SERINE-THREONINE PROTEIN KINASE"/>
    <property type="match status" value="1"/>
</dbReference>
<feature type="region of interest" description="Disordered" evidence="1">
    <location>
        <begin position="282"/>
        <end position="329"/>
    </location>
</feature>
<dbReference type="EMBL" id="CAKOGP040000668">
    <property type="protein sequence ID" value="CAJ1938002.1"/>
    <property type="molecule type" value="Genomic_DNA"/>
</dbReference>
<gene>
    <name evidence="3" type="ORF">CYCCA115_LOCUS5925</name>
</gene>
<evidence type="ECO:0000259" key="2">
    <source>
        <dbReference type="PROSITE" id="PS50011"/>
    </source>
</evidence>
<dbReference type="Pfam" id="PF00069">
    <property type="entry name" value="Pkinase"/>
    <property type="match status" value="2"/>
</dbReference>
<dbReference type="Proteomes" id="UP001295423">
    <property type="component" value="Unassembled WGS sequence"/>
</dbReference>
<feature type="compositionally biased region" description="Low complexity" evidence="1">
    <location>
        <begin position="431"/>
        <end position="450"/>
    </location>
</feature>
<keyword evidence="4" id="KW-1185">Reference proteome</keyword>
<dbReference type="GO" id="GO:0007165">
    <property type="term" value="P:signal transduction"/>
    <property type="evidence" value="ECO:0007669"/>
    <property type="project" value="TreeGrafter"/>
</dbReference>
<evidence type="ECO:0000313" key="3">
    <source>
        <dbReference type="EMBL" id="CAJ1938002.1"/>
    </source>
</evidence>
<sequence>MATRPVSPLPTTTSDMFQGQSKDALWRSLSVPTLDWNDVGIDCFLGRGAFTHVHKGNIKNARRMGHGRSKTSSSVESDTVAMSQSSFSCVSVASSSSSIESIPLDDFAGQSQSVNSGMTSHSSSQQQQGLCAIKCINPTKTKKKAALISASNDLLNEALLLSELSSHGNIVNFIGILPQVVEQEHDQEEGTRSGMYKKEVIKDYVLVLECLDETLFERLKRWRKEQLQMQKQQEEIWAAQELVLEQNNRHPGLLSNNHHHNNANIGRGRRLGTGVRNLLKRWNNNHRGNNNTNGVQPTGRRGRWGRREQQPQEQPPPSNPHHHDTNNNTRVQDFRELVNSETNEYRLKQMNERMDSIVLGIVNGMRHMHQHGIVHRDLKPQNIGFDLRTQTVKLFDFGLARQLPYDVHTATAKYYSQRRRSSGPMGRRRSNGSTGSSSGHMGRRSSNGSTGSCGGRRRSNGSSTGSDGLQNVPPNPTVGEVVGTWRYMAPETMRSLGSDYASDVFSFAIMWSEICTLQRPYFNDEDDEEEEMMIQPNTAPKRSADQPTKNRYGPYQNWNHLKSCILEEVQRPDLTSLPKHSSTSDLQMWINQCWDPEPFRRPTFDSLHGLLQHYCTQHGTSTGNRVSI</sequence>
<proteinExistence type="predicted"/>
<feature type="region of interest" description="Disordered" evidence="1">
    <location>
        <begin position="414"/>
        <end position="480"/>
    </location>
</feature>
<dbReference type="SUPFAM" id="SSF56112">
    <property type="entry name" value="Protein kinase-like (PK-like)"/>
    <property type="match status" value="1"/>
</dbReference>
<evidence type="ECO:0000313" key="4">
    <source>
        <dbReference type="Proteomes" id="UP001295423"/>
    </source>
</evidence>
<dbReference type="PROSITE" id="PS50011">
    <property type="entry name" value="PROTEIN_KINASE_DOM"/>
    <property type="match status" value="1"/>
</dbReference>
<feature type="compositionally biased region" description="Low complexity" evidence="1">
    <location>
        <begin position="285"/>
        <end position="299"/>
    </location>
</feature>
<dbReference type="Gene3D" id="3.30.200.20">
    <property type="entry name" value="Phosphorylase Kinase, domain 1"/>
    <property type="match status" value="1"/>
</dbReference>
<accession>A0AAD2CN13</accession>
<dbReference type="InterPro" id="IPR011009">
    <property type="entry name" value="Kinase-like_dom_sf"/>
</dbReference>
<dbReference type="AlphaFoldDB" id="A0AAD2CN13"/>
<dbReference type="InterPro" id="IPR050167">
    <property type="entry name" value="Ser_Thr_protein_kinase"/>
</dbReference>